<proteinExistence type="predicted"/>
<organism evidence="2 3">
    <name type="scientific">Petrolisthes manimaculis</name>
    <dbReference type="NCBI Taxonomy" id="1843537"/>
    <lineage>
        <taxon>Eukaryota</taxon>
        <taxon>Metazoa</taxon>
        <taxon>Ecdysozoa</taxon>
        <taxon>Arthropoda</taxon>
        <taxon>Crustacea</taxon>
        <taxon>Multicrustacea</taxon>
        <taxon>Malacostraca</taxon>
        <taxon>Eumalacostraca</taxon>
        <taxon>Eucarida</taxon>
        <taxon>Decapoda</taxon>
        <taxon>Pleocyemata</taxon>
        <taxon>Anomura</taxon>
        <taxon>Galatheoidea</taxon>
        <taxon>Porcellanidae</taxon>
        <taxon>Petrolisthes</taxon>
    </lineage>
</organism>
<feature type="region of interest" description="Disordered" evidence="1">
    <location>
        <begin position="209"/>
        <end position="238"/>
    </location>
</feature>
<reference evidence="2" key="1">
    <citation type="submission" date="2023-11" db="EMBL/GenBank/DDBJ databases">
        <title>Genome assemblies of two species of porcelain crab, Petrolisthes cinctipes and Petrolisthes manimaculis (Anomura: Porcellanidae).</title>
        <authorList>
            <person name="Angst P."/>
        </authorList>
    </citation>
    <scope>NUCLEOTIDE SEQUENCE</scope>
    <source>
        <strain evidence="2">PB745_02</strain>
        <tissue evidence="2">Gill</tissue>
    </source>
</reference>
<keyword evidence="3" id="KW-1185">Reference proteome</keyword>
<evidence type="ECO:0000256" key="1">
    <source>
        <dbReference type="SAM" id="MobiDB-lite"/>
    </source>
</evidence>
<evidence type="ECO:0000313" key="2">
    <source>
        <dbReference type="EMBL" id="KAK4324280.1"/>
    </source>
</evidence>
<dbReference type="Proteomes" id="UP001292094">
    <property type="component" value="Unassembled WGS sequence"/>
</dbReference>
<dbReference type="EMBL" id="JAWZYT010000373">
    <property type="protein sequence ID" value="KAK4324280.1"/>
    <property type="molecule type" value="Genomic_DNA"/>
</dbReference>
<sequence length="238" mass="28070">MWVVVQPVSEGGDPEYCDAKFDGLKLFDGEIEAERSAGFLKHYQAKRKHFAKNGGSYDHRAFQMHYLDQAYSKYKRDHRPINKYIKRQLVKRLKIEGVARQKEKRAQRKILRELERVEIKRKKTIITKLENSSEASMCYKIKGRIYLRLATLDPELMLKDITTEDFVKGLGSRYSRQIPPTVIPEAIYTVSEEEAVAMIRPHYHYDDSDSNGRYSKELKGLKERIEEKMRQEEEHKAR</sequence>
<comment type="caution">
    <text evidence="2">The sequence shown here is derived from an EMBL/GenBank/DDBJ whole genome shotgun (WGS) entry which is preliminary data.</text>
</comment>
<feature type="compositionally biased region" description="Basic and acidic residues" evidence="1">
    <location>
        <begin position="214"/>
        <end position="238"/>
    </location>
</feature>
<evidence type="ECO:0000313" key="3">
    <source>
        <dbReference type="Proteomes" id="UP001292094"/>
    </source>
</evidence>
<protein>
    <submittedName>
        <fullName evidence="2">Uncharacterized protein</fullName>
    </submittedName>
</protein>
<gene>
    <name evidence="2" type="ORF">Pmani_005120</name>
</gene>
<name>A0AAE1QDI9_9EUCA</name>
<dbReference type="AlphaFoldDB" id="A0AAE1QDI9"/>
<accession>A0AAE1QDI9</accession>